<gene>
    <name evidence="1" type="ORF">METZ01_LOCUS114947</name>
</gene>
<accession>A0A381XCY1</accession>
<organism evidence="1">
    <name type="scientific">marine metagenome</name>
    <dbReference type="NCBI Taxonomy" id="408172"/>
    <lineage>
        <taxon>unclassified sequences</taxon>
        <taxon>metagenomes</taxon>
        <taxon>ecological metagenomes</taxon>
    </lineage>
</organism>
<evidence type="ECO:0000313" key="1">
    <source>
        <dbReference type="EMBL" id="SVA62093.1"/>
    </source>
</evidence>
<dbReference type="EMBL" id="UINC01014580">
    <property type="protein sequence ID" value="SVA62093.1"/>
    <property type="molecule type" value="Genomic_DNA"/>
</dbReference>
<dbReference type="AlphaFoldDB" id="A0A381XCY1"/>
<reference evidence="1" key="1">
    <citation type="submission" date="2018-05" db="EMBL/GenBank/DDBJ databases">
        <authorList>
            <person name="Lanie J.A."/>
            <person name="Ng W.-L."/>
            <person name="Kazmierczak K.M."/>
            <person name="Andrzejewski T.M."/>
            <person name="Davidsen T.M."/>
            <person name="Wayne K.J."/>
            <person name="Tettelin H."/>
            <person name="Glass J.I."/>
            <person name="Rusch D."/>
            <person name="Podicherti R."/>
            <person name="Tsui H.-C.T."/>
            <person name="Winkler M.E."/>
        </authorList>
    </citation>
    <scope>NUCLEOTIDE SEQUENCE</scope>
</reference>
<protein>
    <submittedName>
        <fullName evidence="1">Uncharacterized protein</fullName>
    </submittedName>
</protein>
<proteinExistence type="predicted"/>
<sequence length="97" mass="10392">MFVILMLITVLAAVILLVVLVSNLTKIIDDLNAIGGNPDSYLSKLRLGLRAIETETGHIPTEVTTLNTELGVIAEGLTGVDQHLVNTIDSVVKQERG</sequence>
<name>A0A381XCY1_9ZZZZ</name>